<keyword evidence="1" id="KW-1133">Transmembrane helix</keyword>
<dbReference type="GeneID" id="26632835"/>
<sequence>MKTDWVANLLVALAWAVFVPKPASEVLLWFFYLLHFTLAFLLWTAVDLVRHSPEWREKPVMAFFFFVPMVPMNLYLIMQVLELLCN</sequence>
<feature type="transmembrane region" description="Helical" evidence="1">
    <location>
        <begin position="26"/>
        <end position="49"/>
    </location>
</feature>
<evidence type="ECO:0000256" key="1">
    <source>
        <dbReference type="SAM" id="Phobius"/>
    </source>
</evidence>
<evidence type="ECO:0000313" key="3">
    <source>
        <dbReference type="Proteomes" id="UP000202885"/>
    </source>
</evidence>
<dbReference type="KEGG" id="vg:26632835"/>
<protein>
    <submittedName>
        <fullName evidence="2">Uncharacterized protein</fullName>
    </submittedName>
</protein>
<dbReference type="EMBL" id="KR054032">
    <property type="protein sequence ID" value="AKF14058.1"/>
    <property type="molecule type" value="Genomic_DNA"/>
</dbReference>
<keyword evidence="1" id="KW-0472">Membrane</keyword>
<dbReference type="Proteomes" id="UP000202885">
    <property type="component" value="Segment"/>
</dbReference>
<evidence type="ECO:0000313" key="2">
    <source>
        <dbReference type="EMBL" id="AKF14058.1"/>
    </source>
</evidence>
<reference evidence="2 3" key="1">
    <citation type="journal article" date="2016" name="Microb. Biotechnol.">
        <title>A novel bacteriophage cocktail reduces and disperses Pseudomonas aeruginosa biofilms under static and flow conditions.</title>
        <authorList>
            <person name="Alves D.R."/>
            <person name="Perez-Esteban P."/>
            <person name="Kot W."/>
            <person name="Bean J.E."/>
            <person name="Arnot T."/>
            <person name="Hansen L.H."/>
            <person name="Enright M.C."/>
            <person name="Jenkins A.T."/>
        </authorList>
    </citation>
    <scope>NUCLEOTIDE SEQUENCE [LARGE SCALE GENOMIC DNA]</scope>
</reference>
<accession>A0A0F6SJE4</accession>
<keyword evidence="1" id="KW-0812">Transmembrane</keyword>
<dbReference type="RefSeq" id="YP_009206297.1">
    <property type="nucleotide sequence ID" value="NC_028885.1"/>
</dbReference>
<organism evidence="2 3">
    <name type="scientific">Pseudomonas phage DL64</name>
    <dbReference type="NCBI Taxonomy" id="1640973"/>
    <lineage>
        <taxon>Viruses</taxon>
        <taxon>Duplodnaviria</taxon>
        <taxon>Heunggongvirae</taxon>
        <taxon>Uroviricota</taxon>
        <taxon>Caudoviricetes</taxon>
        <taxon>Schitoviridae</taxon>
        <taxon>Migulavirinae</taxon>
        <taxon>Litunavirus</taxon>
        <taxon>Litunavirus LIT1</taxon>
    </lineage>
</organism>
<dbReference type="OrthoDB" id="29257at10239"/>
<feature type="transmembrane region" description="Helical" evidence="1">
    <location>
        <begin position="61"/>
        <end position="81"/>
    </location>
</feature>
<name>A0A0F6SJE4_9CAUD</name>
<proteinExistence type="predicted"/>